<dbReference type="InterPro" id="IPR058240">
    <property type="entry name" value="rSAM_sf"/>
</dbReference>
<dbReference type="RefSeq" id="XP_002678687.1">
    <property type="nucleotide sequence ID" value="XM_002678641.1"/>
</dbReference>
<evidence type="ECO:0000313" key="11">
    <source>
        <dbReference type="Proteomes" id="UP000006671"/>
    </source>
</evidence>
<dbReference type="PANTHER" id="PTHR11228">
    <property type="entry name" value="RADICAL SAM DOMAIN PROTEIN"/>
    <property type="match status" value="1"/>
</dbReference>
<protein>
    <submittedName>
        <fullName evidence="10">Predicted protein</fullName>
    </submittedName>
</protein>
<dbReference type="PANTHER" id="PTHR11228:SF7">
    <property type="entry name" value="PQQA PEPTIDE CYCLASE"/>
    <property type="match status" value="1"/>
</dbReference>
<dbReference type="GO" id="GO:0016491">
    <property type="term" value="F:oxidoreductase activity"/>
    <property type="evidence" value="ECO:0007669"/>
    <property type="project" value="UniProtKB-KW"/>
</dbReference>
<dbReference type="OMA" id="RVQINYS"/>
<evidence type="ECO:0000256" key="6">
    <source>
        <dbReference type="ARBA" id="ARBA00023004"/>
    </source>
</evidence>
<gene>
    <name evidence="10" type="ORF">NAEGRDRAFT_48250</name>
</gene>
<dbReference type="PROSITE" id="PS51918">
    <property type="entry name" value="RADICAL_SAM"/>
    <property type="match status" value="1"/>
</dbReference>
<evidence type="ECO:0000256" key="8">
    <source>
        <dbReference type="ARBA" id="ARBA00023128"/>
    </source>
</evidence>
<dbReference type="KEGG" id="ngr:NAEGRDRAFT_48250"/>
<dbReference type="InterPro" id="IPR000385">
    <property type="entry name" value="MoaA_NifB_PqqE_Fe-S-bd_CS"/>
</dbReference>
<proteinExistence type="predicted"/>
<keyword evidence="4" id="KW-0479">Metal-binding</keyword>
<dbReference type="eggNOG" id="KOG2876">
    <property type="taxonomic scope" value="Eukaryota"/>
</dbReference>
<dbReference type="SUPFAM" id="SSF102114">
    <property type="entry name" value="Radical SAM enzymes"/>
    <property type="match status" value="1"/>
</dbReference>
<sequence>MKRAICNFASAAASLHRSASSSATSAVLSHQFNNTMSYSTNSTNNKHVGKYPQEYLDSFEIYNKLNAKFRVAVVNTCNMNCFFCHNEGMENPRSLGDKTPIKKQGKEPFPVGELVRMMNDFCDLGGTQLNITGGEPLVRKDIVDVLKSIDKKNTRVVLNSNVLLAERLLRAPKVPQVDAIYASLHTTRESDFKKYLGINAGAEQVMKNMVLLKEHGYRVQINYSLGDYNKDEFENVLKFALPNKIDLKVISLIRSNLDKSQYCNPDEEKSWTNPKWLEDLMENNGVQVCGTREGFGGRVNIYKTNDASDHKVEIKNIGRGRLMTDYCNGCRFADKCGEGIYAVRSGVDGIWKPCVLNSDKFSKMEIEDSSNDYKMQILSVIHNMVSDWKNHKFVEGSPQ</sequence>
<dbReference type="AlphaFoldDB" id="D2VBP2"/>
<evidence type="ECO:0000259" key="9">
    <source>
        <dbReference type="PROSITE" id="PS51918"/>
    </source>
</evidence>
<dbReference type="PROSITE" id="PS01305">
    <property type="entry name" value="MOAA_NIFB_PQQE"/>
    <property type="match status" value="1"/>
</dbReference>
<dbReference type="GeneID" id="8851625"/>
<accession>D2VBP2</accession>
<dbReference type="EMBL" id="GG738861">
    <property type="protein sequence ID" value="EFC45943.1"/>
    <property type="molecule type" value="Genomic_DNA"/>
</dbReference>
<dbReference type="Proteomes" id="UP000006671">
    <property type="component" value="Unassembled WGS sequence"/>
</dbReference>
<evidence type="ECO:0000256" key="1">
    <source>
        <dbReference type="ARBA" id="ARBA00001966"/>
    </source>
</evidence>
<dbReference type="Gene3D" id="3.20.20.70">
    <property type="entry name" value="Aldolase class I"/>
    <property type="match status" value="1"/>
</dbReference>
<dbReference type="Pfam" id="PF04055">
    <property type="entry name" value="Radical_SAM"/>
    <property type="match status" value="1"/>
</dbReference>
<dbReference type="GO" id="GO:0051539">
    <property type="term" value="F:4 iron, 4 sulfur cluster binding"/>
    <property type="evidence" value="ECO:0007669"/>
    <property type="project" value="UniProtKB-KW"/>
</dbReference>
<dbReference type="InterPro" id="IPR013785">
    <property type="entry name" value="Aldolase_TIM"/>
</dbReference>
<name>D2VBP2_NAEGR</name>
<evidence type="ECO:0000313" key="10">
    <source>
        <dbReference type="EMBL" id="EFC45943.1"/>
    </source>
</evidence>
<dbReference type="SFLD" id="SFLDS00029">
    <property type="entry name" value="Radical_SAM"/>
    <property type="match status" value="1"/>
</dbReference>
<evidence type="ECO:0000256" key="5">
    <source>
        <dbReference type="ARBA" id="ARBA00023002"/>
    </source>
</evidence>
<keyword evidence="3" id="KW-0949">S-adenosyl-L-methionine</keyword>
<dbReference type="VEuPathDB" id="AmoebaDB:NAEGRDRAFT_48250"/>
<comment type="cofactor">
    <cofactor evidence="1">
        <name>[4Fe-4S] cluster</name>
        <dbReference type="ChEBI" id="CHEBI:49883"/>
    </cofactor>
</comment>
<dbReference type="InterPro" id="IPR007197">
    <property type="entry name" value="rSAM"/>
</dbReference>
<reference evidence="10 11" key="1">
    <citation type="journal article" date="2010" name="Cell">
        <title>The genome of Naegleria gruberi illuminates early eukaryotic versatility.</title>
        <authorList>
            <person name="Fritz-Laylin L.K."/>
            <person name="Prochnik S.E."/>
            <person name="Ginger M.L."/>
            <person name="Dacks J.B."/>
            <person name="Carpenter M.L."/>
            <person name="Field M.C."/>
            <person name="Kuo A."/>
            <person name="Paredez A."/>
            <person name="Chapman J."/>
            <person name="Pham J."/>
            <person name="Shu S."/>
            <person name="Neupane R."/>
            <person name="Cipriano M."/>
            <person name="Mancuso J."/>
            <person name="Tu H."/>
            <person name="Salamov A."/>
            <person name="Lindquist E."/>
            <person name="Shapiro H."/>
            <person name="Lucas S."/>
            <person name="Grigoriev I.V."/>
            <person name="Cande W.Z."/>
            <person name="Fulton C."/>
            <person name="Rokhsar D.S."/>
            <person name="Dawson S.C."/>
        </authorList>
    </citation>
    <scope>NUCLEOTIDE SEQUENCE [LARGE SCALE GENOMIC DNA]</scope>
    <source>
        <strain evidence="10 11">NEG-M</strain>
    </source>
</reference>
<keyword evidence="7" id="KW-0411">Iron-sulfur</keyword>
<evidence type="ECO:0000256" key="2">
    <source>
        <dbReference type="ARBA" id="ARBA00022485"/>
    </source>
</evidence>
<dbReference type="STRING" id="5762.D2VBP2"/>
<feature type="domain" description="Radical SAM core" evidence="9">
    <location>
        <begin position="61"/>
        <end position="292"/>
    </location>
</feature>
<dbReference type="OrthoDB" id="429626at2759"/>
<dbReference type="CDD" id="cd01335">
    <property type="entry name" value="Radical_SAM"/>
    <property type="match status" value="1"/>
</dbReference>
<evidence type="ECO:0000256" key="4">
    <source>
        <dbReference type="ARBA" id="ARBA00022723"/>
    </source>
</evidence>
<evidence type="ECO:0000256" key="3">
    <source>
        <dbReference type="ARBA" id="ARBA00022691"/>
    </source>
</evidence>
<dbReference type="InterPro" id="IPR050377">
    <property type="entry name" value="Radical_SAM_PqqE_MftC-like"/>
</dbReference>
<keyword evidence="11" id="KW-1185">Reference proteome</keyword>
<evidence type="ECO:0000256" key="7">
    <source>
        <dbReference type="ARBA" id="ARBA00023014"/>
    </source>
</evidence>
<keyword evidence="8" id="KW-0496">Mitochondrion</keyword>
<keyword evidence="2" id="KW-0004">4Fe-4S</keyword>
<dbReference type="GO" id="GO:0046872">
    <property type="term" value="F:metal ion binding"/>
    <property type="evidence" value="ECO:0007669"/>
    <property type="project" value="UniProtKB-KW"/>
</dbReference>
<keyword evidence="6" id="KW-0408">Iron</keyword>
<organism evidence="11">
    <name type="scientific">Naegleria gruberi</name>
    <name type="common">Amoeba</name>
    <dbReference type="NCBI Taxonomy" id="5762"/>
    <lineage>
        <taxon>Eukaryota</taxon>
        <taxon>Discoba</taxon>
        <taxon>Heterolobosea</taxon>
        <taxon>Tetramitia</taxon>
        <taxon>Eutetramitia</taxon>
        <taxon>Vahlkampfiidae</taxon>
        <taxon>Naegleria</taxon>
    </lineage>
</organism>
<dbReference type="InParanoid" id="D2VBP2"/>
<keyword evidence="5" id="KW-0560">Oxidoreductase</keyword>
<dbReference type="SFLD" id="SFLDG01067">
    <property type="entry name" value="SPASM/twitch_domain_containing"/>
    <property type="match status" value="1"/>
</dbReference>